<dbReference type="InterPro" id="IPR010872">
    <property type="entry name" value="MDMPI_C-term_domain"/>
</dbReference>
<dbReference type="InterPro" id="IPR017517">
    <property type="entry name" value="Maleyloyr_isom"/>
</dbReference>
<evidence type="ECO:0008006" key="5">
    <source>
        <dbReference type="Google" id="ProtNLM"/>
    </source>
</evidence>
<gene>
    <name evidence="3" type="ORF">LP52_01690</name>
</gene>
<dbReference type="NCBIfam" id="TIGR03083">
    <property type="entry name" value="maleylpyruvate isomerase family mycothiol-dependent enzyme"/>
    <property type="match status" value="1"/>
</dbReference>
<dbReference type="PANTHER" id="PTHR40758">
    <property type="entry name" value="CONSERVED PROTEIN"/>
    <property type="match status" value="1"/>
</dbReference>
<organism evidence="3 4">
    <name type="scientific">Streptomonospora alba</name>
    <dbReference type="NCBI Taxonomy" id="183763"/>
    <lineage>
        <taxon>Bacteria</taxon>
        <taxon>Bacillati</taxon>
        <taxon>Actinomycetota</taxon>
        <taxon>Actinomycetes</taxon>
        <taxon>Streptosporangiales</taxon>
        <taxon>Nocardiopsidaceae</taxon>
        <taxon>Streptomonospora</taxon>
    </lineage>
</organism>
<dbReference type="GO" id="GO:0046872">
    <property type="term" value="F:metal ion binding"/>
    <property type="evidence" value="ECO:0007669"/>
    <property type="project" value="InterPro"/>
</dbReference>
<dbReference type="GO" id="GO:0005886">
    <property type="term" value="C:plasma membrane"/>
    <property type="evidence" value="ECO:0007669"/>
    <property type="project" value="TreeGrafter"/>
</dbReference>
<dbReference type="SUPFAM" id="SSF109854">
    <property type="entry name" value="DinB/YfiT-like putative metalloenzymes"/>
    <property type="match status" value="1"/>
</dbReference>
<feature type="domain" description="MDMPI C-terminal" evidence="1">
    <location>
        <begin position="141"/>
        <end position="233"/>
    </location>
</feature>
<feature type="domain" description="Mycothiol-dependent maleylpyruvate isomerase metal-binding" evidence="2">
    <location>
        <begin position="3"/>
        <end position="121"/>
    </location>
</feature>
<dbReference type="Pfam" id="PF07398">
    <property type="entry name" value="MDMPI_C"/>
    <property type="match status" value="1"/>
</dbReference>
<evidence type="ECO:0000313" key="3">
    <source>
        <dbReference type="EMBL" id="KII00388.1"/>
    </source>
</evidence>
<sequence>MAASGAALRDAAERAGLGARVPTCPEWTVADLVAHQGMVHRWAASTLRGESGHDTERSYAEGLAAPDPFAWLSAGVDDLIGALRAAPDDVEAPVFLKDAPRPRLFWARRQAHETTVHSLDALSAALGRRPLASDASIPRALAADGIDELLRGFVPRRKCELRTSESRTLLVRAEDTEHAWSLRISQEPVVTEVGAAADPQAPDAAFGGTAVQLYIALWNRGDEVAVDGLPELLEQWRDQVRINFG</sequence>
<dbReference type="Proteomes" id="UP000031675">
    <property type="component" value="Unassembled WGS sequence"/>
</dbReference>
<dbReference type="InterPro" id="IPR034660">
    <property type="entry name" value="DinB/YfiT-like"/>
</dbReference>
<protein>
    <recommendedName>
        <fullName evidence="5">Mycothiol-dependent maleylpyruvate isomerase metal-binding domain-containing protein</fullName>
    </recommendedName>
</protein>
<evidence type="ECO:0000313" key="4">
    <source>
        <dbReference type="Proteomes" id="UP000031675"/>
    </source>
</evidence>
<keyword evidence="4" id="KW-1185">Reference proteome</keyword>
<dbReference type="Pfam" id="PF11716">
    <property type="entry name" value="MDMPI_N"/>
    <property type="match status" value="1"/>
</dbReference>
<dbReference type="InterPro" id="IPR024344">
    <property type="entry name" value="MDMPI_metal-binding"/>
</dbReference>
<evidence type="ECO:0000259" key="1">
    <source>
        <dbReference type="Pfam" id="PF07398"/>
    </source>
</evidence>
<accession>A0A0C2JTY4</accession>
<dbReference type="STRING" id="183763.LP52_01690"/>
<name>A0A0C2JTY4_9ACTN</name>
<dbReference type="AlphaFoldDB" id="A0A0C2JTY4"/>
<evidence type="ECO:0000259" key="2">
    <source>
        <dbReference type="Pfam" id="PF11716"/>
    </source>
</evidence>
<proteinExistence type="predicted"/>
<comment type="caution">
    <text evidence="3">The sequence shown here is derived from an EMBL/GenBank/DDBJ whole genome shotgun (WGS) entry which is preliminary data.</text>
</comment>
<dbReference type="PANTHER" id="PTHR40758:SF1">
    <property type="entry name" value="CONSERVED PROTEIN"/>
    <property type="match status" value="1"/>
</dbReference>
<dbReference type="EMBL" id="JROO01000004">
    <property type="protein sequence ID" value="KII00388.1"/>
    <property type="molecule type" value="Genomic_DNA"/>
</dbReference>
<reference evidence="4" key="1">
    <citation type="journal article" date="2015" name="Chem. Biol.">
        <title>Structure, bioactivity, and resistance mechanism of streptomonomicin, an unusual lasso Peptide from an understudied halophilic actinomycete.</title>
        <authorList>
            <person name="Metelev M."/>
            <person name="Tietz J.I."/>
            <person name="Melby J.O."/>
            <person name="Blair P.M."/>
            <person name="Zhu L."/>
            <person name="Livnat I."/>
            <person name="Severinov K."/>
            <person name="Mitchell D.A."/>
        </authorList>
    </citation>
    <scope>NUCLEOTIDE SEQUENCE [LARGE SCALE GENOMIC DNA]</scope>
    <source>
        <strain evidence="4">YIM 90003</strain>
    </source>
</reference>